<sequence>MTTSTSVSEDFALRTGPFRRELLAHCYRMLGSVHDAEDLLQETLLRAWRAYGRYDPSRATLRTWLYRIATNACLTALEQRSRRPLPSGLGTPPGDDPDQPLVRGEEVPWLQPFPDAMLGDPADVLASRGSLRLAFVAALQHLPARQRAVLILREVLGWPAADVTTTLDMTTAAVNSALQRARARLGEAGLDEDQIDEPADPGRRTQIDRYVAAFENADLTALAKLLTDDCVLEMPPFLNWYSGRDQYVRFIARVFTLRGTAWRLVPARANGQPALAAYTRAADGAYDLHSLQVLTVTERGLARNTTFQDPEVFLSFGLPARITGA</sequence>
<dbReference type="RefSeq" id="WP_344835447.1">
    <property type="nucleotide sequence ID" value="NZ_BAAAUV010000021.1"/>
</dbReference>
<evidence type="ECO:0000259" key="9">
    <source>
        <dbReference type="Pfam" id="PF08281"/>
    </source>
</evidence>
<feature type="domain" description="SnoaL-like" evidence="10">
    <location>
        <begin position="208"/>
        <end position="298"/>
    </location>
</feature>
<dbReference type="InterPro" id="IPR032710">
    <property type="entry name" value="NTF2-like_dom_sf"/>
</dbReference>
<dbReference type="InterPro" id="IPR013324">
    <property type="entry name" value="RNA_pol_sigma_r3/r4-like"/>
</dbReference>
<keyword evidence="6 7" id="KW-0804">Transcription</keyword>
<evidence type="ECO:0000313" key="12">
    <source>
        <dbReference type="Proteomes" id="UP001501237"/>
    </source>
</evidence>
<dbReference type="SUPFAM" id="SSF88946">
    <property type="entry name" value="Sigma2 domain of RNA polymerase sigma factors"/>
    <property type="match status" value="1"/>
</dbReference>
<feature type="domain" description="RNA polymerase sigma-70 region 2" evidence="8">
    <location>
        <begin position="19"/>
        <end position="83"/>
    </location>
</feature>
<reference evidence="12" key="1">
    <citation type="journal article" date="2019" name="Int. J. Syst. Evol. Microbiol.">
        <title>The Global Catalogue of Microorganisms (GCM) 10K type strain sequencing project: providing services to taxonomists for standard genome sequencing and annotation.</title>
        <authorList>
            <consortium name="The Broad Institute Genomics Platform"/>
            <consortium name="The Broad Institute Genome Sequencing Center for Infectious Disease"/>
            <person name="Wu L."/>
            <person name="Ma J."/>
        </authorList>
    </citation>
    <scope>NUCLEOTIDE SEQUENCE [LARGE SCALE GENOMIC DNA]</scope>
    <source>
        <strain evidence="12">JCM 9377</strain>
    </source>
</reference>
<dbReference type="NCBIfam" id="NF006089">
    <property type="entry name" value="PRK08241.1"/>
    <property type="match status" value="1"/>
</dbReference>
<dbReference type="InterPro" id="IPR007627">
    <property type="entry name" value="RNA_pol_sigma70_r2"/>
</dbReference>
<dbReference type="NCBIfam" id="TIGR02960">
    <property type="entry name" value="SigX5"/>
    <property type="match status" value="1"/>
</dbReference>
<dbReference type="InterPro" id="IPR013249">
    <property type="entry name" value="RNA_pol_sigma70_r4_t2"/>
</dbReference>
<dbReference type="SUPFAM" id="SSF88659">
    <property type="entry name" value="Sigma3 and sigma4 domains of RNA polymerase sigma factors"/>
    <property type="match status" value="1"/>
</dbReference>
<evidence type="ECO:0000256" key="3">
    <source>
        <dbReference type="ARBA" id="ARBA00023015"/>
    </source>
</evidence>
<dbReference type="Pfam" id="PF08281">
    <property type="entry name" value="Sigma70_r4_2"/>
    <property type="match status" value="1"/>
</dbReference>
<protein>
    <recommendedName>
        <fullName evidence="7">RNA polymerase sigma factor</fullName>
    </recommendedName>
</protein>
<dbReference type="Proteomes" id="UP001501237">
    <property type="component" value="Unassembled WGS sequence"/>
</dbReference>
<dbReference type="PANTHER" id="PTHR43133:SF65">
    <property type="entry name" value="ECF RNA POLYMERASE SIGMA FACTOR SIGG"/>
    <property type="match status" value="1"/>
</dbReference>
<dbReference type="PANTHER" id="PTHR43133">
    <property type="entry name" value="RNA POLYMERASE ECF-TYPE SIGMA FACTO"/>
    <property type="match status" value="1"/>
</dbReference>
<evidence type="ECO:0000259" key="10">
    <source>
        <dbReference type="Pfam" id="PF12680"/>
    </source>
</evidence>
<dbReference type="InterPro" id="IPR000838">
    <property type="entry name" value="RNA_pol_sigma70_ECF_CS"/>
</dbReference>
<feature type="domain" description="RNA polymerase sigma factor 70 region 4 type 2" evidence="9">
    <location>
        <begin position="133"/>
        <end position="185"/>
    </location>
</feature>
<dbReference type="Gene3D" id="1.10.1740.10">
    <property type="match status" value="1"/>
</dbReference>
<evidence type="ECO:0000256" key="6">
    <source>
        <dbReference type="ARBA" id="ARBA00023163"/>
    </source>
</evidence>
<comment type="caution">
    <text evidence="11">The sequence shown here is derived from an EMBL/GenBank/DDBJ whole genome shotgun (WGS) entry which is preliminary data.</text>
</comment>
<dbReference type="SUPFAM" id="SSF54427">
    <property type="entry name" value="NTF2-like"/>
    <property type="match status" value="1"/>
</dbReference>
<dbReference type="InterPro" id="IPR036388">
    <property type="entry name" value="WH-like_DNA-bd_sf"/>
</dbReference>
<keyword evidence="12" id="KW-1185">Reference proteome</keyword>
<keyword evidence="4 7" id="KW-0731">Sigma factor</keyword>
<dbReference type="Pfam" id="PF12680">
    <property type="entry name" value="SnoaL_2"/>
    <property type="match status" value="1"/>
</dbReference>
<comment type="subunit">
    <text evidence="2">Interacts transiently with the RNA polymerase catalytic core formed by RpoA, RpoB, RpoC and RpoZ (2 alpha, 1 beta, 1 beta' and 1 omega subunit) to form the RNA polymerase holoenzyme that can initiate transcription.</text>
</comment>
<keyword evidence="3 7" id="KW-0805">Transcription regulation</keyword>
<dbReference type="NCBIfam" id="TIGR02937">
    <property type="entry name" value="sigma70-ECF"/>
    <property type="match status" value="1"/>
</dbReference>
<dbReference type="Gene3D" id="1.10.10.10">
    <property type="entry name" value="Winged helix-like DNA-binding domain superfamily/Winged helix DNA-binding domain"/>
    <property type="match status" value="1"/>
</dbReference>
<dbReference type="Gene3D" id="3.10.450.50">
    <property type="match status" value="1"/>
</dbReference>
<evidence type="ECO:0000256" key="7">
    <source>
        <dbReference type="RuleBase" id="RU000716"/>
    </source>
</evidence>
<dbReference type="EMBL" id="BAAAUV010000021">
    <property type="protein sequence ID" value="GAA3231249.1"/>
    <property type="molecule type" value="Genomic_DNA"/>
</dbReference>
<evidence type="ECO:0000313" key="11">
    <source>
        <dbReference type="EMBL" id="GAA3231249.1"/>
    </source>
</evidence>
<organism evidence="11 12">
    <name type="scientific">Actinocorallia longicatena</name>
    <dbReference type="NCBI Taxonomy" id="111803"/>
    <lineage>
        <taxon>Bacteria</taxon>
        <taxon>Bacillati</taxon>
        <taxon>Actinomycetota</taxon>
        <taxon>Actinomycetes</taxon>
        <taxon>Streptosporangiales</taxon>
        <taxon>Thermomonosporaceae</taxon>
        <taxon>Actinocorallia</taxon>
    </lineage>
</organism>
<proteinExistence type="inferred from homology"/>
<evidence type="ECO:0000256" key="4">
    <source>
        <dbReference type="ARBA" id="ARBA00023082"/>
    </source>
</evidence>
<evidence type="ECO:0000256" key="5">
    <source>
        <dbReference type="ARBA" id="ARBA00023125"/>
    </source>
</evidence>
<dbReference type="InterPro" id="IPR014305">
    <property type="entry name" value="RNA_pol_sigma-G_actinobac"/>
</dbReference>
<dbReference type="InterPro" id="IPR014284">
    <property type="entry name" value="RNA_pol_sigma-70_dom"/>
</dbReference>
<name>A0ABP6QIV4_9ACTN</name>
<evidence type="ECO:0000256" key="1">
    <source>
        <dbReference type="ARBA" id="ARBA00010641"/>
    </source>
</evidence>
<accession>A0ABP6QIV4</accession>
<dbReference type="Pfam" id="PF04542">
    <property type="entry name" value="Sigma70_r2"/>
    <property type="match status" value="1"/>
</dbReference>
<dbReference type="InterPro" id="IPR037401">
    <property type="entry name" value="SnoaL-like"/>
</dbReference>
<evidence type="ECO:0000259" key="8">
    <source>
        <dbReference type="Pfam" id="PF04542"/>
    </source>
</evidence>
<gene>
    <name evidence="11" type="ORF">GCM10010468_62260</name>
</gene>
<keyword evidence="5 7" id="KW-0238">DNA-binding</keyword>
<dbReference type="InterPro" id="IPR013325">
    <property type="entry name" value="RNA_pol_sigma_r2"/>
</dbReference>
<dbReference type="InterPro" id="IPR039425">
    <property type="entry name" value="RNA_pol_sigma-70-like"/>
</dbReference>
<comment type="similarity">
    <text evidence="1 7">Belongs to the sigma-70 factor family. ECF subfamily.</text>
</comment>
<dbReference type="PROSITE" id="PS01063">
    <property type="entry name" value="SIGMA70_ECF"/>
    <property type="match status" value="1"/>
</dbReference>
<evidence type="ECO:0000256" key="2">
    <source>
        <dbReference type="ARBA" id="ARBA00011344"/>
    </source>
</evidence>